<comment type="caution">
    <text evidence="2">The sequence shown here is derived from an EMBL/GenBank/DDBJ whole genome shotgun (WGS) entry which is preliminary data.</text>
</comment>
<feature type="region of interest" description="Disordered" evidence="1">
    <location>
        <begin position="33"/>
        <end position="137"/>
    </location>
</feature>
<gene>
    <name evidence="2" type="ORF">ROHU_023420</name>
</gene>
<protein>
    <submittedName>
        <fullName evidence="2">Ubiquitin-like-specific protease ESD4</fullName>
    </submittedName>
</protein>
<dbReference type="AlphaFoldDB" id="A0A498MP03"/>
<evidence type="ECO:0000313" key="3">
    <source>
        <dbReference type="Proteomes" id="UP000290572"/>
    </source>
</evidence>
<keyword evidence="2" id="KW-0645">Protease</keyword>
<dbReference type="GO" id="GO:0006508">
    <property type="term" value="P:proteolysis"/>
    <property type="evidence" value="ECO:0007669"/>
    <property type="project" value="UniProtKB-KW"/>
</dbReference>
<keyword evidence="2" id="KW-0378">Hydrolase</keyword>
<dbReference type="STRING" id="84645.A0A498MP03"/>
<feature type="compositionally biased region" description="Basic residues" evidence="1">
    <location>
        <begin position="102"/>
        <end position="114"/>
    </location>
</feature>
<evidence type="ECO:0000313" key="2">
    <source>
        <dbReference type="EMBL" id="RXN22571.1"/>
    </source>
</evidence>
<accession>A0A498MP03</accession>
<organism evidence="2 3">
    <name type="scientific">Labeo rohita</name>
    <name type="common">Indian major carp</name>
    <name type="synonym">Cyprinus rohita</name>
    <dbReference type="NCBI Taxonomy" id="84645"/>
    <lineage>
        <taxon>Eukaryota</taxon>
        <taxon>Metazoa</taxon>
        <taxon>Chordata</taxon>
        <taxon>Craniata</taxon>
        <taxon>Vertebrata</taxon>
        <taxon>Euteleostomi</taxon>
        <taxon>Actinopterygii</taxon>
        <taxon>Neopterygii</taxon>
        <taxon>Teleostei</taxon>
        <taxon>Ostariophysi</taxon>
        <taxon>Cypriniformes</taxon>
        <taxon>Cyprinidae</taxon>
        <taxon>Labeoninae</taxon>
        <taxon>Labeonini</taxon>
        <taxon>Labeo</taxon>
    </lineage>
</organism>
<feature type="compositionally biased region" description="Basic and acidic residues" evidence="1">
    <location>
        <begin position="53"/>
        <end position="66"/>
    </location>
</feature>
<dbReference type="EMBL" id="QBIY01012586">
    <property type="protein sequence ID" value="RXN22571.1"/>
    <property type="molecule type" value="Genomic_DNA"/>
</dbReference>
<dbReference type="Proteomes" id="UP000290572">
    <property type="component" value="Unassembled WGS sequence"/>
</dbReference>
<name>A0A498MP03_LABRO</name>
<proteinExistence type="predicted"/>
<dbReference type="GO" id="GO:0008233">
    <property type="term" value="F:peptidase activity"/>
    <property type="evidence" value="ECO:0007669"/>
    <property type="project" value="UniProtKB-KW"/>
</dbReference>
<reference evidence="2 3" key="1">
    <citation type="submission" date="2018-03" db="EMBL/GenBank/DDBJ databases">
        <title>Draft genome sequence of Rohu Carp (Labeo rohita).</title>
        <authorList>
            <person name="Das P."/>
            <person name="Kushwaha B."/>
            <person name="Joshi C.G."/>
            <person name="Kumar D."/>
            <person name="Nagpure N.S."/>
            <person name="Sahoo L."/>
            <person name="Das S.P."/>
            <person name="Bit A."/>
            <person name="Patnaik S."/>
            <person name="Meher P.K."/>
            <person name="Jayasankar P."/>
            <person name="Koringa P.G."/>
            <person name="Patel N.V."/>
            <person name="Hinsu A.T."/>
            <person name="Kumar R."/>
            <person name="Pandey M."/>
            <person name="Agarwal S."/>
            <person name="Srivastava S."/>
            <person name="Singh M."/>
            <person name="Iquebal M.A."/>
            <person name="Jaiswal S."/>
            <person name="Angadi U.B."/>
            <person name="Kumar N."/>
            <person name="Raza M."/>
            <person name="Shah T.M."/>
            <person name="Rai A."/>
            <person name="Jena J.K."/>
        </authorList>
    </citation>
    <scope>NUCLEOTIDE SEQUENCE [LARGE SCALE GENOMIC DNA]</scope>
    <source>
        <strain evidence="2">DASCIFA01</strain>
        <tissue evidence="2">Testis</tissue>
    </source>
</reference>
<keyword evidence="3" id="KW-1185">Reference proteome</keyword>
<evidence type="ECO:0000256" key="1">
    <source>
        <dbReference type="SAM" id="MobiDB-lite"/>
    </source>
</evidence>
<sequence>MSLGKVLWKMESCVNGKRPKMAQSLFPDACKSINARPQKKSSKPSIGHPKSSKKGDCVKTESKISQEAKASVRQWKSRNTKPHHVKGVSKTSQESKGSVRQQRSRRIKPHHVKGASKTSQASKAQPKNKTKGTDSVQVVSDTSQVNFENYDAIIGFMQVHSNHWKFLEIAERLCGGTPKGMMKKKILNLLPKDSVFIARKFSQTVRESLAFLEGLISSEDAILQDTTEEVPEKLEVGDSLSATTVGSSPYSRLFQGIHDDVKAIVEDENPQHEENLYYCPEVITFLLDNYMGVYPLWSGVLLGDLKRYAFDMAELPIPEHHKKRDTNCHVEQWFCIVKTSILRKKRHLRPAQLIQAMYRSLKGRYKDYIMRNNLPDDILLRHHRPSSNVSFTEDRWGRRPSKKHKKGTVKSHFYRAPFEMPTPMIQRIAPTIGNVTDVPEGVAEKVLTPTPCEVSKPKRNPAIKCIDLTNEKDISEGEVSVEVMEGYILAILNKHDKSGQLYQLNHYITGVILHGKKEEVARQGLKDYQR</sequence>
<feature type="compositionally biased region" description="Polar residues" evidence="1">
    <location>
        <begin position="89"/>
        <end position="101"/>
    </location>
</feature>
<feature type="compositionally biased region" description="Polar residues" evidence="1">
    <location>
        <begin position="116"/>
        <end position="127"/>
    </location>
</feature>
<feature type="compositionally biased region" description="Basic residues" evidence="1">
    <location>
        <begin position="75"/>
        <end position="87"/>
    </location>
</feature>